<protein>
    <submittedName>
        <fullName evidence="1">Hcp family type VI secretion system effector</fullName>
    </submittedName>
</protein>
<organism evidence="1 2">
    <name type="scientific">Paraburkholderia phymatum</name>
    <dbReference type="NCBI Taxonomy" id="148447"/>
    <lineage>
        <taxon>Bacteria</taxon>
        <taxon>Pseudomonadati</taxon>
        <taxon>Pseudomonadota</taxon>
        <taxon>Betaproteobacteria</taxon>
        <taxon>Burkholderiales</taxon>
        <taxon>Burkholderiaceae</taxon>
        <taxon>Paraburkholderia</taxon>
    </lineage>
</organism>
<comment type="caution">
    <text evidence="1">The sequence shown here is derived from an EMBL/GenBank/DDBJ whole genome shotgun (WGS) entry which is preliminary data.</text>
</comment>
<proteinExistence type="predicted"/>
<keyword evidence="2" id="KW-1185">Reference proteome</keyword>
<evidence type="ECO:0000313" key="2">
    <source>
        <dbReference type="Proteomes" id="UP001558850"/>
    </source>
</evidence>
<reference evidence="1" key="1">
    <citation type="submission" date="2024-07" db="EMBL/GenBank/DDBJ databases">
        <title>A survey of Mimosa microsymbionts across Brazilian biomes reveals a high diversity of Paraburkholderia nodulating endemic species, but also that Cupriavidus is common as a symbiont of widespread species.</title>
        <authorList>
            <person name="Rouws L."/>
            <person name="Barauna A."/>
            <person name="Beukes C."/>
            <person name="Rouws J.R.C."/>
            <person name="De Faria S.M."/>
            <person name="Gross E."/>
            <person name="Bueno Dos Reis Junior F."/>
            <person name="Simon M.F."/>
            <person name="Maluk M."/>
            <person name="Odee D.W."/>
            <person name="Kenicer G."/>
            <person name="Young J.P.W."/>
            <person name="Reis V.M."/>
            <person name="Zilli J."/>
            <person name="James E.K."/>
        </authorList>
    </citation>
    <scope>NUCLEOTIDE SEQUENCE</scope>
    <source>
        <strain evidence="1">EG181B</strain>
    </source>
</reference>
<name>A0ACC6TSS4_9BURK</name>
<dbReference type="Proteomes" id="UP001558850">
    <property type="component" value="Unassembled WGS sequence"/>
</dbReference>
<evidence type="ECO:0000313" key="1">
    <source>
        <dbReference type="EMBL" id="MEX3930483.1"/>
    </source>
</evidence>
<gene>
    <name evidence="1" type="ORF">AB4Y32_01485</name>
</gene>
<dbReference type="EMBL" id="JBFRCH010000001">
    <property type="protein sequence ID" value="MEX3930483.1"/>
    <property type="molecule type" value="Genomic_DNA"/>
</dbReference>
<sequence>MAIPLHLWLKDSNGADIVGSSKVSGRDGSIEVLSVAHGMSTPVDGHTGRLMGTRVHRPLCIEKEIDRASPILYRAIARSELLGEAILRWYRVDEAGNEVEYFRMTMTGVRVSSISPRMPNFKDQTKQTQNHTELVELRYSSITWAYLDGNLIFKDDWNELPF</sequence>
<accession>A0ACC6TSS4</accession>